<keyword evidence="4 10" id="KW-0132">Cell division</keyword>
<protein>
    <recommendedName>
        <fullName evidence="2">Cell division protein ZapA</fullName>
    </recommendedName>
    <alternativeName>
        <fullName evidence="9">Z ring-associated protein ZapA</fullName>
    </alternativeName>
</protein>
<dbReference type="EMBL" id="CP048620">
    <property type="protein sequence ID" value="QPJ66648.1"/>
    <property type="molecule type" value="Genomic_DNA"/>
</dbReference>
<evidence type="ECO:0000256" key="9">
    <source>
        <dbReference type="ARBA" id="ARBA00033158"/>
    </source>
</evidence>
<dbReference type="InterPro" id="IPR007838">
    <property type="entry name" value="Cell_div_ZapA-like"/>
</dbReference>
<evidence type="ECO:0000256" key="1">
    <source>
        <dbReference type="ARBA" id="ARBA00004496"/>
    </source>
</evidence>
<comment type="subunit">
    <text evidence="8">Homodimer. Interacts with FtsZ.</text>
</comment>
<keyword evidence="5" id="KW-0717">Septation</keyword>
<dbReference type="GO" id="GO:0005829">
    <property type="term" value="C:cytosol"/>
    <property type="evidence" value="ECO:0007669"/>
    <property type="project" value="TreeGrafter"/>
</dbReference>
<organism evidence="10 11">
    <name type="scientific">Candidatus Nitrohelix vancouverensis</name>
    <dbReference type="NCBI Taxonomy" id="2705534"/>
    <lineage>
        <taxon>Bacteria</taxon>
        <taxon>Pseudomonadati</taxon>
        <taxon>Nitrospinota/Tectimicrobiota group</taxon>
        <taxon>Nitrospinota</taxon>
        <taxon>Nitrospinia</taxon>
        <taxon>Nitrospinales</taxon>
        <taxon>Nitrospinaceae</taxon>
        <taxon>Candidatus Nitrohelix</taxon>
    </lineage>
</organism>
<dbReference type="AlphaFoldDB" id="A0A7T0G4Q5"/>
<dbReference type="Pfam" id="PF05164">
    <property type="entry name" value="ZapA"/>
    <property type="match status" value="1"/>
</dbReference>
<dbReference type="InterPro" id="IPR036192">
    <property type="entry name" value="Cell_div_ZapA-like_sf"/>
</dbReference>
<evidence type="ECO:0000313" key="10">
    <source>
        <dbReference type="EMBL" id="QPJ66648.1"/>
    </source>
</evidence>
<comment type="subcellular location">
    <subcellularLocation>
        <location evidence="1">Cytoplasm</location>
    </subcellularLocation>
</comment>
<evidence type="ECO:0000313" key="11">
    <source>
        <dbReference type="Proteomes" id="UP000594464"/>
    </source>
</evidence>
<accession>A0A7T0G4Q5</accession>
<dbReference type="KEGG" id="nva:G3M78_15055"/>
<reference evidence="11" key="1">
    <citation type="submission" date="2020-02" db="EMBL/GenBank/DDBJ databases">
        <title>Genomic and physiological characterization of two novel Nitrospinaceae genera.</title>
        <authorList>
            <person name="Mueller A.J."/>
            <person name="Jung M.-Y."/>
            <person name="Strachan C.R."/>
            <person name="Herbold C.W."/>
            <person name="Kirkegaard R.H."/>
            <person name="Daims H."/>
        </authorList>
    </citation>
    <scope>NUCLEOTIDE SEQUENCE [LARGE SCALE GENOMIC DNA]</scope>
</reference>
<evidence type="ECO:0000256" key="4">
    <source>
        <dbReference type="ARBA" id="ARBA00022618"/>
    </source>
</evidence>
<dbReference type="InterPro" id="IPR042233">
    <property type="entry name" value="Cell_div_ZapA_N"/>
</dbReference>
<evidence type="ECO:0000256" key="6">
    <source>
        <dbReference type="ARBA" id="ARBA00023306"/>
    </source>
</evidence>
<dbReference type="PANTHER" id="PTHR34981">
    <property type="entry name" value="CELL DIVISION PROTEIN ZAPA"/>
    <property type="match status" value="1"/>
</dbReference>
<evidence type="ECO:0000256" key="7">
    <source>
        <dbReference type="ARBA" id="ARBA00024910"/>
    </source>
</evidence>
<comment type="function">
    <text evidence="7">Activator of cell division through the inhibition of FtsZ GTPase activity, therefore promoting FtsZ assembly into bundles of protofilaments necessary for the formation of the division Z ring. It is recruited early at mid-cell but it is not essential for cell division.</text>
</comment>
<dbReference type="GO" id="GO:0032153">
    <property type="term" value="C:cell division site"/>
    <property type="evidence" value="ECO:0007669"/>
    <property type="project" value="TreeGrafter"/>
</dbReference>
<dbReference type="SUPFAM" id="SSF102829">
    <property type="entry name" value="Cell division protein ZapA-like"/>
    <property type="match status" value="1"/>
</dbReference>
<name>A0A7T0G4Q5_9BACT</name>
<proteinExistence type="predicted"/>
<evidence type="ECO:0000256" key="2">
    <source>
        <dbReference type="ARBA" id="ARBA00015195"/>
    </source>
</evidence>
<keyword evidence="3" id="KW-0963">Cytoplasm</keyword>
<dbReference type="Gene3D" id="1.20.5.50">
    <property type="match status" value="1"/>
</dbReference>
<sequence>MKIKVYGKVYTVKTDSEPDLETVASYVDEKMRELSANGKSKMTTADLAVLTALNIAQELMEAKKVQSGMQSDSKQRLEKVVEGLEEKVQSIKTKGVF</sequence>
<evidence type="ECO:0000256" key="3">
    <source>
        <dbReference type="ARBA" id="ARBA00022490"/>
    </source>
</evidence>
<dbReference type="GO" id="GO:0043093">
    <property type="term" value="P:FtsZ-dependent cytokinesis"/>
    <property type="evidence" value="ECO:0007669"/>
    <property type="project" value="TreeGrafter"/>
</dbReference>
<dbReference type="GO" id="GO:0000921">
    <property type="term" value="P:septin ring assembly"/>
    <property type="evidence" value="ECO:0007669"/>
    <property type="project" value="TreeGrafter"/>
</dbReference>
<gene>
    <name evidence="10" type="ORF">G3M78_15055</name>
</gene>
<keyword evidence="6" id="KW-0131">Cell cycle</keyword>
<evidence type="ECO:0000256" key="5">
    <source>
        <dbReference type="ARBA" id="ARBA00023210"/>
    </source>
</evidence>
<dbReference type="Proteomes" id="UP000594464">
    <property type="component" value="Chromosome"/>
</dbReference>
<dbReference type="GO" id="GO:0000917">
    <property type="term" value="P:division septum assembly"/>
    <property type="evidence" value="ECO:0007669"/>
    <property type="project" value="UniProtKB-KW"/>
</dbReference>
<dbReference type="PANTHER" id="PTHR34981:SF1">
    <property type="entry name" value="CELL DIVISION PROTEIN ZAPA"/>
    <property type="match status" value="1"/>
</dbReference>
<dbReference type="Gene3D" id="3.30.160.880">
    <property type="entry name" value="Cell division protein ZapA protomer, N-terminal domain"/>
    <property type="match status" value="1"/>
</dbReference>
<dbReference type="GO" id="GO:0030428">
    <property type="term" value="C:cell septum"/>
    <property type="evidence" value="ECO:0007669"/>
    <property type="project" value="TreeGrafter"/>
</dbReference>
<evidence type="ECO:0000256" key="8">
    <source>
        <dbReference type="ARBA" id="ARBA00026068"/>
    </source>
</evidence>